<reference evidence="1 2" key="1">
    <citation type="submission" date="2021-05" db="EMBL/GenBank/DDBJ databases">
        <title>Comparative genomic studies on the polysaccharide-degrading batcterial strains of the Flammeovirga genus.</title>
        <authorList>
            <person name="Zewei F."/>
            <person name="Zheng Z."/>
            <person name="Yu L."/>
            <person name="Ruyue G."/>
            <person name="Yanhong M."/>
            <person name="Yuanyuan C."/>
            <person name="Jingyan G."/>
            <person name="Wenjun H."/>
        </authorList>
    </citation>
    <scope>NUCLEOTIDE SEQUENCE [LARGE SCALE GENOMIC DNA]</scope>
    <source>
        <strain evidence="1 2">NBRC:100898</strain>
    </source>
</reference>
<protein>
    <submittedName>
        <fullName evidence="1">Uncharacterized protein</fullName>
    </submittedName>
</protein>
<dbReference type="EMBL" id="CP076133">
    <property type="protein sequence ID" value="QWG05434.1"/>
    <property type="molecule type" value="Genomic_DNA"/>
</dbReference>
<keyword evidence="2" id="KW-1185">Reference proteome</keyword>
<proteinExistence type="predicted"/>
<dbReference type="Gene3D" id="2.60.120.260">
    <property type="entry name" value="Galactose-binding domain-like"/>
    <property type="match status" value="1"/>
</dbReference>
<evidence type="ECO:0000313" key="2">
    <source>
        <dbReference type="Proteomes" id="UP000678679"/>
    </source>
</evidence>
<dbReference type="PROSITE" id="PS51257">
    <property type="entry name" value="PROKAR_LIPOPROTEIN"/>
    <property type="match status" value="1"/>
</dbReference>
<organism evidence="1 2">
    <name type="scientific">Flammeovirga yaeyamensis</name>
    <dbReference type="NCBI Taxonomy" id="367791"/>
    <lineage>
        <taxon>Bacteria</taxon>
        <taxon>Pseudomonadati</taxon>
        <taxon>Bacteroidota</taxon>
        <taxon>Cytophagia</taxon>
        <taxon>Cytophagales</taxon>
        <taxon>Flammeovirgaceae</taxon>
        <taxon>Flammeovirga</taxon>
    </lineage>
</organism>
<dbReference type="KEGG" id="fya:KMW28_23740"/>
<accession>A0AAX1ND45</accession>
<gene>
    <name evidence="1" type="ORF">KMW28_23740</name>
</gene>
<sequence>MKFTKNISFIFLLLITVIGCNKEEEEIPSWSDVSWYTEAGGFAHSNLVRNTGEAMSFIDLSQGVNSHEWVLDSGNYFIGSEYLKGDDLRNHILPDLDRVSTSHSINVLFTESGFQGVRLHNTYYYPVTYIGKGNRVDEAGNEIPDTLEAHLGDDGMWVIDTTFYVNVFAPLEPEMQIEYDGEVLARVTQDLIFLGDDEEGITYDPSDNSTWPSLTVPVGESIIYRDLTTIGRPETRTWTFPQNSEIIDFYEDEVYTDAENSSVVELQMLSTKSTNAGAMSSERLKPDQIAASETLKLPLLLTPEVSDIRAAYEVYKGDELILKVGSTDQPSEDESTWAEIVVEKGDQLKLVDVSYRGIVDYSKVSRTWNLYDGTTATDSVSYVAYNDLTSGDEYFKVGTFQIDREKDNASGIEASTDAKVIPLKVKVEIEQRPTFKEGAITSERNATPAVGVYDKLITFNVSENLQAIADQDLAKQSFEVKVSNSASGLAETVFDIASVSVSDINSKKVEIRLVDEIYNSDQITVAYTGQANNAIISEAGASLEDFAQESIILYGKESILDADRAGFEIDKDGKPEEADGWFYQGTNYYIRTTDKAFTGNYSMSFNAPNKDFLNNTRDRLTTQINVFDFGNTFKENDPIRISFKIYIPTGSPFTDGLVVRFQSPTANVTQVSTAGVTRDQWEDITIDMISAGDLVTNQQLTIMIQKGDLAGVSDTDPITFYLDDISMTLYEARP</sequence>
<dbReference type="RefSeq" id="WP_169661910.1">
    <property type="nucleotide sequence ID" value="NZ_CP076133.1"/>
</dbReference>
<evidence type="ECO:0000313" key="1">
    <source>
        <dbReference type="EMBL" id="QWG05434.1"/>
    </source>
</evidence>
<dbReference type="AlphaFoldDB" id="A0AAX1ND45"/>
<dbReference type="Proteomes" id="UP000678679">
    <property type="component" value="Chromosome 2"/>
</dbReference>
<name>A0AAX1ND45_9BACT</name>